<gene>
    <name evidence="2" type="ORF">CR532_04450</name>
</gene>
<accession>A0A2S1LY15</accession>
<dbReference type="EMBL" id="CP025785">
    <property type="protein sequence ID" value="AWG43189.1"/>
    <property type="molecule type" value="Genomic_DNA"/>
</dbReference>
<organism evidence="2 3">
    <name type="scientific">Candidatus Borreliella tachyglossi</name>
    <dbReference type="NCBI Taxonomy" id="1964448"/>
    <lineage>
        <taxon>Bacteria</taxon>
        <taxon>Pseudomonadati</taxon>
        <taxon>Spirochaetota</taxon>
        <taxon>Spirochaetia</taxon>
        <taxon>Spirochaetales</taxon>
        <taxon>Borreliaceae</taxon>
        <taxon>Borreliella</taxon>
    </lineage>
</organism>
<dbReference type="InterPro" id="IPR032047">
    <property type="entry name" value="ResT/TelK_cat"/>
</dbReference>
<feature type="domain" description="Telomere resolvase ResT/TelK catalytic" evidence="1">
    <location>
        <begin position="146"/>
        <end position="325"/>
    </location>
</feature>
<evidence type="ECO:0000259" key="1">
    <source>
        <dbReference type="Pfam" id="PF16684"/>
    </source>
</evidence>
<dbReference type="RefSeq" id="WP_108729588.1">
    <property type="nucleotide sequence ID" value="NZ_CP025785.1"/>
</dbReference>
<dbReference type="Proteomes" id="UP000244655">
    <property type="component" value="Chromosome"/>
</dbReference>
<dbReference type="InterPro" id="IPR038280">
    <property type="entry name" value="ResT/TelK_cat_sf"/>
</dbReference>
<keyword evidence="3" id="KW-1185">Reference proteome</keyword>
<name>A0A2S1LY15_9SPIR</name>
<dbReference type="AlphaFoldDB" id="A0A2S1LY15"/>
<protein>
    <recommendedName>
        <fullName evidence="1">Telomere resolvase ResT/TelK catalytic domain-containing protein</fullName>
    </recommendedName>
</protein>
<proteinExistence type="predicted"/>
<evidence type="ECO:0000313" key="3">
    <source>
        <dbReference type="Proteomes" id="UP000244655"/>
    </source>
</evidence>
<evidence type="ECO:0000313" key="2">
    <source>
        <dbReference type="EMBL" id="AWG43189.1"/>
    </source>
</evidence>
<sequence>MPKLLALKPILLLRDYFKTSLKKITRGLNLANITNGTEISNLDIFINKIIDEISSLDNYLSSHIIDEKTYKLRLNGRAKSFMQNLKTNSYYTPNYISKIITKVRHKIRELDVAHPMLKYFKLTRDEYKQIAYENSLKTKEKNTYKKSFNKSEFLTLTEELLQSNRFELLYMGLLLASGRRSLEIIAGQFINNHDSDTISFKGQLKTRNIKRFNTPYSIPLTVDKQLFLEAYNKLVDTNQYKDLRDRWEDNELKDTSINTLLRHELAKLFEGEFLLSDFRAIYTAIILKREGYFNDNWGAKEIYPRVAEILGHVDDESASVSYRDFKLTNSPTIANIKVKINYIIFCEYTIPYH</sequence>
<reference evidence="2 3" key="1">
    <citation type="submission" date="2018-01" db="EMBL/GenBank/DDBJ databases">
        <title>Genome sequence of Borrelia tachyglossi.</title>
        <authorList>
            <person name="Gofton A.W."/>
        </authorList>
    </citation>
    <scope>NUCLEOTIDE SEQUENCE [LARGE SCALE GENOMIC DNA]</scope>
    <source>
        <strain evidence="2 3">Bc-F10-1268</strain>
    </source>
</reference>
<dbReference type="Pfam" id="PF16684">
    <property type="entry name" value="ResT-TelK_cat"/>
    <property type="match status" value="1"/>
</dbReference>
<dbReference type="Gene3D" id="1.10.443.30">
    <property type="entry name" value="Telomere resolvase"/>
    <property type="match status" value="1"/>
</dbReference>
<dbReference type="OrthoDB" id="500642at2"/>